<sequence>MLSRMLSSLASRYITQKLLESHAFHKFVGLTQNHVEKASPYIEIGTKRAVTFTNNLVENVKQKGKSLRQ</sequence>
<accession>A0A397J2C5</accession>
<protein>
    <submittedName>
        <fullName evidence="1">Uncharacterized protein</fullName>
    </submittedName>
</protein>
<dbReference type="Proteomes" id="UP000266861">
    <property type="component" value="Unassembled WGS sequence"/>
</dbReference>
<proteinExistence type="predicted"/>
<organism evidence="1 2">
    <name type="scientific">Diversispora epigaea</name>
    <dbReference type="NCBI Taxonomy" id="1348612"/>
    <lineage>
        <taxon>Eukaryota</taxon>
        <taxon>Fungi</taxon>
        <taxon>Fungi incertae sedis</taxon>
        <taxon>Mucoromycota</taxon>
        <taxon>Glomeromycotina</taxon>
        <taxon>Glomeromycetes</taxon>
        <taxon>Diversisporales</taxon>
        <taxon>Diversisporaceae</taxon>
        <taxon>Diversispora</taxon>
    </lineage>
</organism>
<dbReference type="AlphaFoldDB" id="A0A397J2C5"/>
<evidence type="ECO:0000313" key="1">
    <source>
        <dbReference type="EMBL" id="RHZ81517.1"/>
    </source>
</evidence>
<dbReference type="EMBL" id="PQFF01000112">
    <property type="protein sequence ID" value="RHZ81517.1"/>
    <property type="molecule type" value="Genomic_DNA"/>
</dbReference>
<dbReference type="OrthoDB" id="5563272at2759"/>
<name>A0A397J2C5_9GLOM</name>
<keyword evidence="2" id="KW-1185">Reference proteome</keyword>
<comment type="caution">
    <text evidence="1">The sequence shown here is derived from an EMBL/GenBank/DDBJ whole genome shotgun (WGS) entry which is preliminary data.</text>
</comment>
<reference evidence="1 2" key="1">
    <citation type="submission" date="2018-08" db="EMBL/GenBank/DDBJ databases">
        <title>Genome and evolution of the arbuscular mycorrhizal fungus Diversispora epigaea (formerly Glomus versiforme) and its bacterial endosymbionts.</title>
        <authorList>
            <person name="Sun X."/>
            <person name="Fei Z."/>
            <person name="Harrison M."/>
        </authorList>
    </citation>
    <scope>NUCLEOTIDE SEQUENCE [LARGE SCALE GENOMIC DNA]</scope>
    <source>
        <strain evidence="1 2">IT104</strain>
    </source>
</reference>
<evidence type="ECO:0000313" key="2">
    <source>
        <dbReference type="Proteomes" id="UP000266861"/>
    </source>
</evidence>
<gene>
    <name evidence="1" type="ORF">Glove_120g152</name>
</gene>